<keyword evidence="9" id="KW-0862">Zinc</keyword>
<sequence>MPELPEVETVVRELSDEICGDSISSVEIFRSNPIVQGDLEAFQQHLCGRTFKHVTRRAKYLIFHLQPSGYMVAHMRMTGKFIVCDPLDVPSKYNRVWFHLCSGRLMIFDDVRCFGTLEVYEKLSDSKALSKLGIEPFSEDLNVNYFKSKVASSKREVKSILLDQQIIAGLGNIYVSEILFRAKISPLRSAETIRSKEWSQIIKCTQSVLEEAIENNGTTISDFRRVDDKTGKFQQFLKVYDKKEQPCPDCGVPIQRIVQQQRSTFFCPECQH</sequence>
<gene>
    <name evidence="18" type="ORF">METZ01_LOCUS72745</name>
</gene>
<feature type="domain" description="FPG-type" evidence="16">
    <location>
        <begin position="238"/>
        <end position="272"/>
    </location>
</feature>
<comment type="similarity">
    <text evidence="3">Belongs to the FPG family.</text>
</comment>
<dbReference type="SUPFAM" id="SSF81624">
    <property type="entry name" value="N-terminal domain of MutM-like DNA repair proteins"/>
    <property type="match status" value="1"/>
</dbReference>
<evidence type="ECO:0000256" key="1">
    <source>
        <dbReference type="ARBA" id="ARBA00001668"/>
    </source>
</evidence>
<dbReference type="HAMAP" id="MF_00103">
    <property type="entry name" value="Fapy_DNA_glycosyl"/>
    <property type="match status" value="1"/>
</dbReference>
<dbReference type="PROSITE" id="PS51066">
    <property type="entry name" value="ZF_FPG_2"/>
    <property type="match status" value="1"/>
</dbReference>
<dbReference type="GO" id="GO:0008270">
    <property type="term" value="F:zinc ion binding"/>
    <property type="evidence" value="ECO:0007669"/>
    <property type="project" value="UniProtKB-KW"/>
</dbReference>
<comment type="catalytic activity">
    <reaction evidence="15">
        <text>2'-deoxyribonucleotide-(2'-deoxyribose 5'-phosphate)-2'-deoxyribonucleotide-DNA = a 3'-end 2'-deoxyribonucleotide-(2,3-dehydro-2,3-deoxyribose 5'-phosphate)-DNA + a 5'-end 5'-phospho-2'-deoxyribonucleoside-DNA + H(+)</text>
        <dbReference type="Rhea" id="RHEA:66592"/>
        <dbReference type="Rhea" id="RHEA-COMP:13180"/>
        <dbReference type="Rhea" id="RHEA-COMP:16897"/>
        <dbReference type="Rhea" id="RHEA-COMP:17067"/>
        <dbReference type="ChEBI" id="CHEBI:15378"/>
        <dbReference type="ChEBI" id="CHEBI:136412"/>
        <dbReference type="ChEBI" id="CHEBI:157695"/>
        <dbReference type="ChEBI" id="CHEBI:167181"/>
        <dbReference type="EC" id="4.2.99.18"/>
    </reaction>
</comment>
<keyword evidence="10" id="KW-0238">DNA-binding</keyword>
<keyword evidence="12" id="KW-0456">Lyase</keyword>
<comment type="subunit">
    <text evidence="4">Monomer.</text>
</comment>
<dbReference type="Pfam" id="PF01149">
    <property type="entry name" value="Fapy_DNA_glyco"/>
    <property type="match status" value="1"/>
</dbReference>
<keyword evidence="5" id="KW-0479">Metal-binding</keyword>
<proteinExistence type="inferred from homology"/>
<dbReference type="CDD" id="cd08966">
    <property type="entry name" value="EcFpg-like_N"/>
    <property type="match status" value="1"/>
</dbReference>
<evidence type="ECO:0000313" key="18">
    <source>
        <dbReference type="EMBL" id="SVA19891.1"/>
    </source>
</evidence>
<dbReference type="GO" id="GO:0003684">
    <property type="term" value="F:damaged DNA binding"/>
    <property type="evidence" value="ECO:0007669"/>
    <property type="project" value="InterPro"/>
</dbReference>
<keyword evidence="14" id="KW-0326">Glycosidase</keyword>
<dbReference type="InterPro" id="IPR000214">
    <property type="entry name" value="Znf_DNA_glyclase/AP_lyase"/>
</dbReference>
<keyword evidence="7" id="KW-0863">Zinc-finger</keyword>
<dbReference type="Gene3D" id="1.10.8.50">
    <property type="match status" value="1"/>
</dbReference>
<organism evidence="18">
    <name type="scientific">marine metagenome</name>
    <dbReference type="NCBI Taxonomy" id="408172"/>
    <lineage>
        <taxon>unclassified sequences</taxon>
        <taxon>metagenomes</taxon>
        <taxon>ecological metagenomes</taxon>
    </lineage>
</organism>
<dbReference type="EMBL" id="UINC01005219">
    <property type="protein sequence ID" value="SVA19891.1"/>
    <property type="molecule type" value="Genomic_DNA"/>
</dbReference>
<dbReference type="AlphaFoldDB" id="A0A381TWR2"/>
<dbReference type="SMART" id="SM00898">
    <property type="entry name" value="Fapy_DNA_glyco"/>
    <property type="match status" value="1"/>
</dbReference>
<evidence type="ECO:0000256" key="6">
    <source>
        <dbReference type="ARBA" id="ARBA00022763"/>
    </source>
</evidence>
<evidence type="ECO:0000259" key="16">
    <source>
        <dbReference type="PROSITE" id="PS51066"/>
    </source>
</evidence>
<evidence type="ECO:0000256" key="11">
    <source>
        <dbReference type="ARBA" id="ARBA00023204"/>
    </source>
</evidence>
<dbReference type="InterPro" id="IPR010663">
    <property type="entry name" value="Znf_FPG/IleRS"/>
</dbReference>
<evidence type="ECO:0000256" key="10">
    <source>
        <dbReference type="ARBA" id="ARBA00023125"/>
    </source>
</evidence>
<comment type="cofactor">
    <cofactor evidence="2">
        <name>Zn(2+)</name>
        <dbReference type="ChEBI" id="CHEBI:29105"/>
    </cofactor>
</comment>
<evidence type="ECO:0000256" key="5">
    <source>
        <dbReference type="ARBA" id="ARBA00022723"/>
    </source>
</evidence>
<evidence type="ECO:0008006" key="19">
    <source>
        <dbReference type="Google" id="ProtNLM"/>
    </source>
</evidence>
<dbReference type="Gene3D" id="3.20.190.10">
    <property type="entry name" value="MutM-like, N-terminal"/>
    <property type="match status" value="1"/>
</dbReference>
<dbReference type="InterPro" id="IPR010979">
    <property type="entry name" value="Ribosomal_uS13-like_H2TH"/>
</dbReference>
<dbReference type="NCBIfam" id="NF002211">
    <property type="entry name" value="PRK01103.1"/>
    <property type="match status" value="1"/>
</dbReference>
<dbReference type="PROSITE" id="PS01242">
    <property type="entry name" value="ZF_FPG_1"/>
    <property type="match status" value="1"/>
</dbReference>
<evidence type="ECO:0000256" key="8">
    <source>
        <dbReference type="ARBA" id="ARBA00022801"/>
    </source>
</evidence>
<keyword evidence="6" id="KW-0227">DNA damage</keyword>
<evidence type="ECO:0000256" key="13">
    <source>
        <dbReference type="ARBA" id="ARBA00023268"/>
    </source>
</evidence>
<evidence type="ECO:0000256" key="4">
    <source>
        <dbReference type="ARBA" id="ARBA00011245"/>
    </source>
</evidence>
<dbReference type="GO" id="GO:0140078">
    <property type="term" value="F:class I DNA-(apurinic or apyrimidinic site) endonuclease activity"/>
    <property type="evidence" value="ECO:0007669"/>
    <property type="project" value="UniProtKB-EC"/>
</dbReference>
<dbReference type="NCBIfam" id="TIGR00577">
    <property type="entry name" value="fpg"/>
    <property type="match status" value="1"/>
</dbReference>
<keyword evidence="13" id="KW-0511">Multifunctional enzyme</keyword>
<dbReference type="InterPro" id="IPR020629">
    <property type="entry name" value="FPG_Glyclase"/>
</dbReference>
<comment type="catalytic activity">
    <reaction evidence="1">
        <text>Hydrolysis of DNA containing ring-opened 7-methylguanine residues, releasing 2,6-diamino-4-hydroxy-5-(N-methyl)formamidopyrimidine.</text>
        <dbReference type="EC" id="3.2.2.23"/>
    </reaction>
</comment>
<evidence type="ECO:0000256" key="3">
    <source>
        <dbReference type="ARBA" id="ARBA00009409"/>
    </source>
</evidence>
<keyword evidence="11" id="KW-0234">DNA repair</keyword>
<feature type="domain" description="Formamidopyrimidine-DNA glycosylase catalytic" evidence="17">
    <location>
        <begin position="2"/>
        <end position="115"/>
    </location>
</feature>
<dbReference type="FunFam" id="1.10.8.50:FF:000003">
    <property type="entry name" value="Formamidopyrimidine-DNA glycosylase"/>
    <property type="match status" value="1"/>
</dbReference>
<dbReference type="Pfam" id="PF06831">
    <property type="entry name" value="H2TH"/>
    <property type="match status" value="1"/>
</dbReference>
<name>A0A381TWR2_9ZZZZ</name>
<evidence type="ECO:0000256" key="14">
    <source>
        <dbReference type="ARBA" id="ARBA00023295"/>
    </source>
</evidence>
<evidence type="ECO:0000259" key="17">
    <source>
        <dbReference type="PROSITE" id="PS51068"/>
    </source>
</evidence>
<dbReference type="PROSITE" id="PS51068">
    <property type="entry name" value="FPG_CAT"/>
    <property type="match status" value="1"/>
</dbReference>
<dbReference type="InterPro" id="IPR035937">
    <property type="entry name" value="FPG_N"/>
</dbReference>
<dbReference type="SUPFAM" id="SSF57716">
    <property type="entry name" value="Glucocorticoid receptor-like (DNA-binding domain)"/>
    <property type="match status" value="1"/>
</dbReference>
<dbReference type="GO" id="GO:0034039">
    <property type="term" value="F:8-oxo-7,8-dihydroguanine DNA N-glycosylase activity"/>
    <property type="evidence" value="ECO:0007669"/>
    <property type="project" value="TreeGrafter"/>
</dbReference>
<evidence type="ECO:0000256" key="9">
    <source>
        <dbReference type="ARBA" id="ARBA00022833"/>
    </source>
</evidence>
<dbReference type="PANTHER" id="PTHR22993">
    <property type="entry name" value="FORMAMIDOPYRIMIDINE-DNA GLYCOSYLASE"/>
    <property type="match status" value="1"/>
</dbReference>
<dbReference type="Pfam" id="PF06827">
    <property type="entry name" value="zf-FPG_IleRS"/>
    <property type="match status" value="1"/>
</dbReference>
<evidence type="ECO:0000256" key="2">
    <source>
        <dbReference type="ARBA" id="ARBA00001947"/>
    </source>
</evidence>
<keyword evidence="8" id="KW-0378">Hydrolase</keyword>
<evidence type="ECO:0000256" key="7">
    <source>
        <dbReference type="ARBA" id="ARBA00022771"/>
    </source>
</evidence>
<dbReference type="SMART" id="SM01232">
    <property type="entry name" value="H2TH"/>
    <property type="match status" value="1"/>
</dbReference>
<dbReference type="PANTHER" id="PTHR22993:SF9">
    <property type="entry name" value="FORMAMIDOPYRIMIDINE-DNA GLYCOSYLASE"/>
    <property type="match status" value="1"/>
</dbReference>
<dbReference type="InterPro" id="IPR012319">
    <property type="entry name" value="FPG_cat"/>
</dbReference>
<dbReference type="InterPro" id="IPR015887">
    <property type="entry name" value="DNA_glyclase_Znf_dom_DNA_BS"/>
</dbReference>
<evidence type="ECO:0000256" key="15">
    <source>
        <dbReference type="ARBA" id="ARBA00044632"/>
    </source>
</evidence>
<dbReference type="InterPro" id="IPR015886">
    <property type="entry name" value="H2TH_FPG"/>
</dbReference>
<reference evidence="18" key="1">
    <citation type="submission" date="2018-05" db="EMBL/GenBank/DDBJ databases">
        <authorList>
            <person name="Lanie J.A."/>
            <person name="Ng W.-L."/>
            <person name="Kazmierczak K.M."/>
            <person name="Andrzejewski T.M."/>
            <person name="Davidsen T.M."/>
            <person name="Wayne K.J."/>
            <person name="Tettelin H."/>
            <person name="Glass J.I."/>
            <person name="Rusch D."/>
            <person name="Podicherti R."/>
            <person name="Tsui H.-C.T."/>
            <person name="Winkler M.E."/>
        </authorList>
    </citation>
    <scope>NUCLEOTIDE SEQUENCE</scope>
</reference>
<protein>
    <recommendedName>
        <fullName evidence="19">Formamidopyrimidine-DNA glycosylase catalytic domain-containing protein</fullName>
    </recommendedName>
</protein>
<evidence type="ECO:0000256" key="12">
    <source>
        <dbReference type="ARBA" id="ARBA00023239"/>
    </source>
</evidence>
<dbReference type="SUPFAM" id="SSF46946">
    <property type="entry name" value="S13-like H2TH domain"/>
    <property type="match status" value="1"/>
</dbReference>
<dbReference type="GO" id="GO:0006284">
    <property type="term" value="P:base-excision repair"/>
    <property type="evidence" value="ECO:0007669"/>
    <property type="project" value="InterPro"/>
</dbReference>
<accession>A0A381TWR2</accession>